<protein>
    <submittedName>
        <fullName evidence="2">DUF1800 domain-containing protein</fullName>
    </submittedName>
</protein>
<dbReference type="PROSITE" id="PS51318">
    <property type="entry name" value="TAT"/>
    <property type="match status" value="1"/>
</dbReference>
<gene>
    <name evidence="2" type="ORF">JF888_07455</name>
</gene>
<dbReference type="EMBL" id="JAEKNQ010000030">
    <property type="protein sequence ID" value="MBJ7603011.1"/>
    <property type="molecule type" value="Genomic_DNA"/>
</dbReference>
<dbReference type="RefSeq" id="WP_338178300.1">
    <property type="nucleotide sequence ID" value="NZ_JAEKNQ010000030.1"/>
</dbReference>
<evidence type="ECO:0000313" key="2">
    <source>
        <dbReference type="EMBL" id="MBJ7603011.1"/>
    </source>
</evidence>
<proteinExistence type="predicted"/>
<sequence>MTVAAPGEGSSVPAQPRRGRLTRRQALAAAVAGGAGIGGLRLLALAPAVQQALTGAHGSGLDWVSPLNSETARVNHLLRRTTFGASAAELEQASSDGYSRTIDRLLETPPQQPPPYELLGGYGVSPAALQNWWLQHMLTSKTPFAERMTLFWHNHFTSDYRKVGVRDPFIYWQNLTWRNMALTDLGSMLTKVTTDPAMLRYLDLATSTGANPNENYSRELMELFTLGVGNYSEDDVRAAAAALAGWREPTPDGSVEATLDQKNGVTRRYPTWSRQASGQFAPNRAYRGAPLKFLGKTQAWNTDAVLKQLLAQPATAVFISRKVAVHFVTPQPDGGYVKRLADRFRSSGYDMRTLLREVFTSQEFTSTNYRGLVKSSVEFMVSGLKALGNTGPQAVTLAGAFSHLMGQVLFDPPDVGGWPNNDSWVSSNTMLARVNFATAALTLTRQLPAAGSALGHLDSVLGKQTASLLNQAPDDHARWFIALASPEFQLK</sequence>
<dbReference type="Proteomes" id="UP000620075">
    <property type="component" value="Unassembled WGS sequence"/>
</dbReference>
<feature type="region of interest" description="Disordered" evidence="1">
    <location>
        <begin position="1"/>
        <end position="20"/>
    </location>
</feature>
<evidence type="ECO:0000256" key="1">
    <source>
        <dbReference type="SAM" id="MobiDB-lite"/>
    </source>
</evidence>
<organism evidence="2 3">
    <name type="scientific">Candidatus Dormiibacter inghamiae</name>
    <dbReference type="NCBI Taxonomy" id="3127013"/>
    <lineage>
        <taxon>Bacteria</taxon>
        <taxon>Bacillati</taxon>
        <taxon>Candidatus Dormiibacterota</taxon>
        <taxon>Candidatus Dormibacteria</taxon>
        <taxon>Candidatus Dormibacterales</taxon>
        <taxon>Candidatus Dormibacteraceae</taxon>
        <taxon>Candidatus Dormiibacter</taxon>
    </lineage>
</organism>
<dbReference type="Pfam" id="PF08811">
    <property type="entry name" value="DUF1800"/>
    <property type="match status" value="1"/>
</dbReference>
<comment type="caution">
    <text evidence="2">The sequence shown here is derived from an EMBL/GenBank/DDBJ whole genome shotgun (WGS) entry which is preliminary data.</text>
</comment>
<dbReference type="AlphaFoldDB" id="A0A934K785"/>
<accession>A0A934K785</accession>
<dbReference type="InterPro" id="IPR006311">
    <property type="entry name" value="TAT_signal"/>
</dbReference>
<reference evidence="2 3" key="1">
    <citation type="submission" date="2020-10" db="EMBL/GenBank/DDBJ databases">
        <title>Ca. Dormibacterota MAGs.</title>
        <authorList>
            <person name="Montgomery K."/>
        </authorList>
    </citation>
    <scope>NUCLEOTIDE SEQUENCE [LARGE SCALE GENOMIC DNA]</scope>
    <source>
        <strain evidence="2">SC8811_S16_3</strain>
    </source>
</reference>
<dbReference type="InterPro" id="IPR014917">
    <property type="entry name" value="DUF1800"/>
</dbReference>
<name>A0A934K785_9BACT</name>
<evidence type="ECO:0000313" key="3">
    <source>
        <dbReference type="Proteomes" id="UP000620075"/>
    </source>
</evidence>